<dbReference type="Pfam" id="PF13187">
    <property type="entry name" value="Fer4_9"/>
    <property type="match status" value="1"/>
</dbReference>
<dbReference type="Gene3D" id="3.20.20.100">
    <property type="entry name" value="NADP-dependent oxidoreductase domain"/>
    <property type="match status" value="1"/>
</dbReference>
<dbReference type="AlphaFoldDB" id="A0A9D2IP79"/>
<accession>A0A9D2IP79</accession>
<dbReference type="Gene3D" id="3.30.70.20">
    <property type="match status" value="1"/>
</dbReference>
<name>A0A9D2IP79_9ACTN</name>
<reference evidence="5" key="2">
    <citation type="submission" date="2021-04" db="EMBL/GenBank/DDBJ databases">
        <authorList>
            <person name="Gilroy R."/>
        </authorList>
    </citation>
    <scope>NUCLEOTIDE SEQUENCE</scope>
    <source>
        <strain evidence="5">ChiHecolR3B27-1887</strain>
    </source>
</reference>
<evidence type="ECO:0000256" key="2">
    <source>
        <dbReference type="ARBA" id="ARBA00023004"/>
    </source>
</evidence>
<comment type="caution">
    <text evidence="5">The sequence shown here is derived from an EMBL/GenBank/DDBJ whole genome shotgun (WGS) entry which is preliminary data.</text>
</comment>
<dbReference type="SUPFAM" id="SSF46548">
    <property type="entry name" value="alpha-helical ferredoxin"/>
    <property type="match status" value="1"/>
</dbReference>
<organism evidence="5 6">
    <name type="scientific">Candidatus Olsenella stercoravium</name>
    <dbReference type="NCBI Taxonomy" id="2838713"/>
    <lineage>
        <taxon>Bacteria</taxon>
        <taxon>Bacillati</taxon>
        <taxon>Actinomycetota</taxon>
        <taxon>Coriobacteriia</taxon>
        <taxon>Coriobacteriales</taxon>
        <taxon>Atopobiaceae</taxon>
        <taxon>Olsenella</taxon>
    </lineage>
</organism>
<keyword evidence="1" id="KW-0479">Metal-binding</keyword>
<dbReference type="CDD" id="cd19096">
    <property type="entry name" value="AKR_Fe-S_oxidoreductase"/>
    <property type="match status" value="1"/>
</dbReference>
<dbReference type="InterPro" id="IPR053135">
    <property type="entry name" value="AKR2_Oxidoreductase"/>
</dbReference>
<dbReference type="SUPFAM" id="SSF51430">
    <property type="entry name" value="NAD(P)-linked oxidoreductase"/>
    <property type="match status" value="1"/>
</dbReference>
<dbReference type="Proteomes" id="UP000824029">
    <property type="component" value="Unassembled WGS sequence"/>
</dbReference>
<dbReference type="InterPro" id="IPR017900">
    <property type="entry name" value="4Fe4S_Fe_S_CS"/>
</dbReference>
<dbReference type="InterPro" id="IPR023210">
    <property type="entry name" value="NADP_OxRdtase_dom"/>
</dbReference>
<dbReference type="GO" id="GO:0051536">
    <property type="term" value="F:iron-sulfur cluster binding"/>
    <property type="evidence" value="ECO:0007669"/>
    <property type="project" value="UniProtKB-KW"/>
</dbReference>
<dbReference type="PANTHER" id="PTHR43312:SF2">
    <property type="entry name" value="OXIDOREDUCTASE"/>
    <property type="match status" value="1"/>
</dbReference>
<reference evidence="5" key="1">
    <citation type="journal article" date="2021" name="PeerJ">
        <title>Extensive microbial diversity within the chicken gut microbiome revealed by metagenomics and culture.</title>
        <authorList>
            <person name="Gilroy R."/>
            <person name="Ravi A."/>
            <person name="Getino M."/>
            <person name="Pursley I."/>
            <person name="Horton D.L."/>
            <person name="Alikhan N.F."/>
            <person name="Baker D."/>
            <person name="Gharbi K."/>
            <person name="Hall N."/>
            <person name="Watson M."/>
            <person name="Adriaenssens E.M."/>
            <person name="Foster-Nyarko E."/>
            <person name="Jarju S."/>
            <person name="Secka A."/>
            <person name="Antonio M."/>
            <person name="Oren A."/>
            <person name="Chaudhuri R.R."/>
            <person name="La Ragione R."/>
            <person name="Hildebrand F."/>
            <person name="Pallen M.J."/>
        </authorList>
    </citation>
    <scope>NUCLEOTIDE SEQUENCE</scope>
    <source>
        <strain evidence="5">ChiHecolR3B27-1887</strain>
    </source>
</reference>
<keyword evidence="2" id="KW-0408">Iron</keyword>
<evidence type="ECO:0000313" key="6">
    <source>
        <dbReference type="Proteomes" id="UP000824029"/>
    </source>
</evidence>
<dbReference type="InterPro" id="IPR036812">
    <property type="entry name" value="NAD(P)_OxRdtase_dom_sf"/>
</dbReference>
<evidence type="ECO:0000259" key="4">
    <source>
        <dbReference type="PROSITE" id="PS51379"/>
    </source>
</evidence>
<keyword evidence="3" id="KW-0411">Iron-sulfur</keyword>
<dbReference type="PANTHER" id="PTHR43312">
    <property type="entry name" value="D-THREO-ALDOSE 1-DEHYDROGENASE"/>
    <property type="match status" value="1"/>
</dbReference>
<evidence type="ECO:0000313" key="5">
    <source>
        <dbReference type="EMBL" id="HIZ18134.1"/>
    </source>
</evidence>
<dbReference type="PROSITE" id="PS00198">
    <property type="entry name" value="4FE4S_FER_1"/>
    <property type="match status" value="1"/>
</dbReference>
<feature type="domain" description="4Fe-4S ferredoxin-type" evidence="4">
    <location>
        <begin position="345"/>
        <end position="373"/>
    </location>
</feature>
<evidence type="ECO:0000256" key="1">
    <source>
        <dbReference type="ARBA" id="ARBA00022723"/>
    </source>
</evidence>
<dbReference type="PROSITE" id="PS51379">
    <property type="entry name" value="4FE4S_FER_2"/>
    <property type="match status" value="1"/>
</dbReference>
<evidence type="ECO:0000256" key="3">
    <source>
        <dbReference type="ARBA" id="ARBA00023014"/>
    </source>
</evidence>
<proteinExistence type="predicted"/>
<sequence length="387" mass="42100">MTDRNQGAARRAPFASARGKLGFGCMRLPVNDDKTVDLRTFSQMVDAFLDGGLNYFDTARPYHSGNSEPAVAAALAARHDRSEFLLADKLSPGNFERREDIRPLIEDQLRACGVDYLDYYLMHSQGPSNYDKYQRCGAYDEALAARDAGLVRHVGFSFHSDAAFLDRILTDHPDMEFVQLQVNYLDWESGVIQSRACCEVAAAHGKPVIVMEPVKGGMLVNLPEEACEALAVAGDGSPASFALRFAASQPGVEMVLSGMGTPEMVAENVRTFSPLVPLAAEERAAVERVAQILRGKNAVECTACRYCVDGCPKKINIPELFACLNAKRAYNEDSAGYYYRTTHAGNGHGLASECVGCGACERACPQHLPIRELLREVAAEFEAGAEG</sequence>
<protein>
    <submittedName>
        <fullName evidence="5">Aldo/keto reductase</fullName>
    </submittedName>
</protein>
<gene>
    <name evidence="5" type="ORF">IAA22_03345</name>
</gene>
<dbReference type="Pfam" id="PF00248">
    <property type="entry name" value="Aldo_ket_red"/>
    <property type="match status" value="1"/>
</dbReference>
<dbReference type="GO" id="GO:0046872">
    <property type="term" value="F:metal ion binding"/>
    <property type="evidence" value="ECO:0007669"/>
    <property type="project" value="UniProtKB-KW"/>
</dbReference>
<dbReference type="EMBL" id="DXBZ01000060">
    <property type="protein sequence ID" value="HIZ18134.1"/>
    <property type="molecule type" value="Genomic_DNA"/>
</dbReference>
<dbReference type="InterPro" id="IPR017896">
    <property type="entry name" value="4Fe4S_Fe-S-bd"/>
</dbReference>